<feature type="domain" description="Tryptophan synthase beta chain-like PALP" evidence="7">
    <location>
        <begin position="2"/>
        <end position="330"/>
    </location>
</feature>
<evidence type="ECO:0000256" key="5">
    <source>
        <dbReference type="ARBA" id="ARBA00023239"/>
    </source>
</evidence>
<dbReference type="GO" id="GO:0003941">
    <property type="term" value="F:L-serine ammonia-lyase activity"/>
    <property type="evidence" value="ECO:0007669"/>
    <property type="project" value="UniProtKB-EC"/>
</dbReference>
<organism evidence="8 9">
    <name type="scientific">Amanita thiersii Skay4041</name>
    <dbReference type="NCBI Taxonomy" id="703135"/>
    <lineage>
        <taxon>Eukaryota</taxon>
        <taxon>Fungi</taxon>
        <taxon>Dikarya</taxon>
        <taxon>Basidiomycota</taxon>
        <taxon>Agaricomycotina</taxon>
        <taxon>Agaricomycetes</taxon>
        <taxon>Agaricomycetidae</taxon>
        <taxon>Agaricales</taxon>
        <taxon>Pluteineae</taxon>
        <taxon>Amanitaceae</taxon>
        <taxon>Amanita</taxon>
    </lineage>
</organism>
<dbReference type="EMBL" id="KZ301979">
    <property type="protein sequence ID" value="PFH52384.1"/>
    <property type="molecule type" value="Genomic_DNA"/>
</dbReference>
<dbReference type="InterPro" id="IPR001926">
    <property type="entry name" value="TrpB-like_PALP"/>
</dbReference>
<evidence type="ECO:0000313" key="9">
    <source>
        <dbReference type="Proteomes" id="UP000242287"/>
    </source>
</evidence>
<dbReference type="GO" id="GO:0006567">
    <property type="term" value="P:L-threonine catabolic process"/>
    <property type="evidence" value="ECO:0007669"/>
    <property type="project" value="TreeGrafter"/>
</dbReference>
<sequence length="368" mass="39236">MSQLWQETPLVHSHALSQNLGASVYLKLENLHPSYSFKYRGLSYFVQKAKEKYGPSLHAVIASGGNAGLAAACAARALNVKCTVYIPVGVSAATLNALRAEQATVIITGAFYSEALEAAQKAVEGDVHAIMVPAYDDPIIWEGHGSMIAEISHQLPGKPDAIFCSVGGGGLLGGLIVGCKQVGWDDVPLIALETKGSDCFYHSMSMNHGRFNSSCKHLPQGVDLIYNSQHDVFLAHFNGFSSKASGSLGASEPSAAVVKMALERSGGTVCVSVPDELSMQACVNFADDHKLLVELACSTTLAPAYKSLLFNKLVPGNEDKQRVVVFIICGGFKIAATDLIAFRKYMDESTSKIWSVNCDDGQIVEVGM</sequence>
<comment type="similarity">
    <text evidence="2">Belongs to the serine/threonine dehydratase family.</text>
</comment>
<dbReference type="EC" id="4.3.1.17" evidence="3"/>
<accession>A0A2A9NSR9</accession>
<name>A0A2A9NSR9_9AGAR</name>
<dbReference type="GO" id="GO:0004794">
    <property type="term" value="F:threonine deaminase activity"/>
    <property type="evidence" value="ECO:0007669"/>
    <property type="project" value="TreeGrafter"/>
</dbReference>
<dbReference type="InterPro" id="IPR050147">
    <property type="entry name" value="Ser/Thr_Dehydratase"/>
</dbReference>
<dbReference type="SUPFAM" id="SSF53686">
    <property type="entry name" value="Tryptophan synthase beta subunit-like PLP-dependent enzymes"/>
    <property type="match status" value="1"/>
</dbReference>
<evidence type="ECO:0000256" key="4">
    <source>
        <dbReference type="ARBA" id="ARBA00022898"/>
    </source>
</evidence>
<dbReference type="InterPro" id="IPR036052">
    <property type="entry name" value="TrpB-like_PALP_sf"/>
</dbReference>
<evidence type="ECO:0000259" key="7">
    <source>
        <dbReference type="Pfam" id="PF00291"/>
    </source>
</evidence>
<dbReference type="STRING" id="703135.A0A2A9NSR9"/>
<evidence type="ECO:0000256" key="3">
    <source>
        <dbReference type="ARBA" id="ARBA00012093"/>
    </source>
</evidence>
<evidence type="ECO:0000256" key="6">
    <source>
        <dbReference type="ARBA" id="ARBA00049406"/>
    </source>
</evidence>
<dbReference type="AlphaFoldDB" id="A0A2A9NSR9"/>
<comment type="cofactor">
    <cofactor evidence="1">
        <name>pyridoxal 5'-phosphate</name>
        <dbReference type="ChEBI" id="CHEBI:597326"/>
    </cofactor>
</comment>
<dbReference type="GO" id="GO:0006565">
    <property type="term" value="P:L-serine catabolic process"/>
    <property type="evidence" value="ECO:0007669"/>
    <property type="project" value="TreeGrafter"/>
</dbReference>
<dbReference type="PANTHER" id="PTHR48078">
    <property type="entry name" value="THREONINE DEHYDRATASE, MITOCHONDRIAL-RELATED"/>
    <property type="match status" value="1"/>
</dbReference>
<evidence type="ECO:0000256" key="1">
    <source>
        <dbReference type="ARBA" id="ARBA00001933"/>
    </source>
</evidence>
<keyword evidence="9" id="KW-1185">Reference proteome</keyword>
<dbReference type="Proteomes" id="UP000242287">
    <property type="component" value="Unassembled WGS sequence"/>
</dbReference>
<dbReference type="Gene3D" id="3.40.50.1100">
    <property type="match status" value="2"/>
</dbReference>
<dbReference type="OrthoDB" id="7773036at2759"/>
<dbReference type="Pfam" id="PF00291">
    <property type="entry name" value="PALP"/>
    <property type="match status" value="1"/>
</dbReference>
<evidence type="ECO:0000313" key="8">
    <source>
        <dbReference type="EMBL" id="PFH52384.1"/>
    </source>
</evidence>
<comment type="catalytic activity">
    <reaction evidence="6">
        <text>L-serine = pyruvate + NH4(+)</text>
        <dbReference type="Rhea" id="RHEA:19169"/>
        <dbReference type="ChEBI" id="CHEBI:15361"/>
        <dbReference type="ChEBI" id="CHEBI:28938"/>
        <dbReference type="ChEBI" id="CHEBI:33384"/>
        <dbReference type="EC" id="4.3.1.17"/>
    </reaction>
</comment>
<reference evidence="8 9" key="1">
    <citation type="submission" date="2014-02" db="EMBL/GenBank/DDBJ databases">
        <title>Transposable element dynamics among asymbiotic and ectomycorrhizal Amanita fungi.</title>
        <authorList>
            <consortium name="DOE Joint Genome Institute"/>
            <person name="Hess J."/>
            <person name="Skrede I."/>
            <person name="Wolfe B."/>
            <person name="LaButti K."/>
            <person name="Ohm R.A."/>
            <person name="Grigoriev I.V."/>
            <person name="Pringle A."/>
        </authorList>
    </citation>
    <scope>NUCLEOTIDE SEQUENCE [LARGE SCALE GENOMIC DNA]</scope>
    <source>
        <strain evidence="8 9">SKay4041</strain>
    </source>
</reference>
<keyword evidence="4" id="KW-0663">Pyridoxal phosphate</keyword>
<dbReference type="PANTHER" id="PTHR48078:SF2">
    <property type="entry name" value="CATABOLIC L-SERINE_THREONINE DEHYDRATASE"/>
    <property type="match status" value="1"/>
</dbReference>
<keyword evidence="5" id="KW-0456">Lyase</keyword>
<gene>
    <name evidence="8" type="ORF">AMATHDRAFT_189529</name>
</gene>
<protein>
    <recommendedName>
        <fullName evidence="3">L-serine ammonia-lyase</fullName>
        <ecNumber evidence="3">4.3.1.17</ecNumber>
    </recommendedName>
</protein>
<proteinExistence type="inferred from homology"/>
<evidence type="ECO:0000256" key="2">
    <source>
        <dbReference type="ARBA" id="ARBA00010869"/>
    </source>
</evidence>
<dbReference type="GO" id="GO:0009097">
    <property type="term" value="P:isoleucine biosynthetic process"/>
    <property type="evidence" value="ECO:0007669"/>
    <property type="project" value="TreeGrafter"/>
</dbReference>